<gene>
    <name evidence="4" type="ORF">PPNO1_LOCUS7075</name>
</gene>
<feature type="signal peptide" evidence="3">
    <location>
        <begin position="1"/>
        <end position="20"/>
    </location>
</feature>
<evidence type="ECO:0000256" key="2">
    <source>
        <dbReference type="SAM" id="Phobius"/>
    </source>
</evidence>
<keyword evidence="2" id="KW-0472">Membrane</keyword>
<accession>A0A9P1ME69</accession>
<keyword evidence="3" id="KW-0732">Signal</keyword>
<evidence type="ECO:0000256" key="1">
    <source>
        <dbReference type="SAM" id="MobiDB-lite"/>
    </source>
</evidence>
<dbReference type="AlphaFoldDB" id="A0A9P1ME69"/>
<keyword evidence="2" id="KW-0812">Transmembrane</keyword>
<protein>
    <submittedName>
        <fullName evidence="4">Uncharacterized protein</fullName>
    </submittedName>
</protein>
<dbReference type="OrthoDB" id="5311469at2759"/>
<evidence type="ECO:0000313" key="5">
    <source>
        <dbReference type="Proteomes" id="UP000838763"/>
    </source>
</evidence>
<keyword evidence="5" id="KW-1185">Reference proteome</keyword>
<dbReference type="EMBL" id="CALLCH030000016">
    <property type="protein sequence ID" value="CAI4217468.1"/>
    <property type="molecule type" value="Genomic_DNA"/>
</dbReference>
<evidence type="ECO:0000256" key="3">
    <source>
        <dbReference type="SAM" id="SignalP"/>
    </source>
</evidence>
<name>A0A9P1ME69_9PEZI</name>
<sequence>MLLRLPVLVALSGLISSSLAARFENDFSSYPGGAQACLTTADSNANCDGETVPTMNACLCSDGGGFLTNTARCLGQNAPGDIDLTYGTLKVNCNGSKTPLSLSKDEFTEIADEAAKETPPARRAPRDDEGLSSGATIGIAVGAALGGVALIAGLAFCLWRRRKAAKSFKEEANPMLGRQSLQPSLFDGQGSGTNSVRTTSMYQGGAYTDWKQDGAQGNYTAAWGPDSFTTGGASSLGPTPPPPQQWNEPPAPSWNPRPAGARSPRHPLTRIPARLDRPGSPHGLSTRGGSGRRYRGG</sequence>
<feature type="compositionally biased region" description="Pro residues" evidence="1">
    <location>
        <begin position="238"/>
        <end position="255"/>
    </location>
</feature>
<feature type="compositionally biased region" description="Basic and acidic residues" evidence="1">
    <location>
        <begin position="113"/>
        <end position="129"/>
    </location>
</feature>
<organism evidence="4 5">
    <name type="scientific">Parascedosporium putredinis</name>
    <dbReference type="NCBI Taxonomy" id="1442378"/>
    <lineage>
        <taxon>Eukaryota</taxon>
        <taxon>Fungi</taxon>
        <taxon>Dikarya</taxon>
        <taxon>Ascomycota</taxon>
        <taxon>Pezizomycotina</taxon>
        <taxon>Sordariomycetes</taxon>
        <taxon>Hypocreomycetidae</taxon>
        <taxon>Microascales</taxon>
        <taxon>Microascaceae</taxon>
        <taxon>Parascedosporium</taxon>
    </lineage>
</organism>
<feature type="region of interest" description="Disordered" evidence="1">
    <location>
        <begin position="170"/>
        <end position="198"/>
    </location>
</feature>
<comment type="caution">
    <text evidence="4">The sequence shown here is derived from an EMBL/GenBank/DDBJ whole genome shotgun (WGS) entry which is preliminary data.</text>
</comment>
<evidence type="ECO:0000313" key="4">
    <source>
        <dbReference type="EMBL" id="CAI4217468.1"/>
    </source>
</evidence>
<dbReference type="Proteomes" id="UP000838763">
    <property type="component" value="Unassembled WGS sequence"/>
</dbReference>
<proteinExistence type="predicted"/>
<keyword evidence="2" id="KW-1133">Transmembrane helix</keyword>
<reference evidence="4" key="1">
    <citation type="submission" date="2022-11" db="EMBL/GenBank/DDBJ databases">
        <authorList>
            <person name="Scott C."/>
            <person name="Bruce N."/>
        </authorList>
    </citation>
    <scope>NUCLEOTIDE SEQUENCE</scope>
</reference>
<feature type="region of interest" description="Disordered" evidence="1">
    <location>
        <begin position="113"/>
        <end position="132"/>
    </location>
</feature>
<feature type="transmembrane region" description="Helical" evidence="2">
    <location>
        <begin position="135"/>
        <end position="159"/>
    </location>
</feature>
<feature type="compositionally biased region" description="Polar residues" evidence="1">
    <location>
        <begin position="227"/>
        <end position="237"/>
    </location>
</feature>
<feature type="chain" id="PRO_5040190708" evidence="3">
    <location>
        <begin position="21"/>
        <end position="297"/>
    </location>
</feature>
<feature type="region of interest" description="Disordered" evidence="1">
    <location>
        <begin position="218"/>
        <end position="297"/>
    </location>
</feature>